<dbReference type="PANTHER" id="PTHR45947">
    <property type="entry name" value="SULFOQUINOVOSYL TRANSFERASE SQD2"/>
    <property type="match status" value="1"/>
</dbReference>
<dbReference type="InterPro" id="IPR028098">
    <property type="entry name" value="Glyco_trans_4-like_N"/>
</dbReference>
<feature type="domain" description="Glycosyltransferase subfamily 4-like N-terminal" evidence="2">
    <location>
        <begin position="17"/>
        <end position="195"/>
    </location>
</feature>
<dbReference type="KEGG" id="slim:SCL_1706"/>
<dbReference type="Proteomes" id="UP000243180">
    <property type="component" value="Chromosome"/>
</dbReference>
<dbReference type="CDD" id="cd03794">
    <property type="entry name" value="GT4_WbuB-like"/>
    <property type="match status" value="1"/>
</dbReference>
<dbReference type="InParanoid" id="A0A1B4XGW9"/>
<protein>
    <submittedName>
        <fullName evidence="3">Glycosyltransferase</fullName>
    </submittedName>
</protein>
<dbReference type="PANTHER" id="PTHR45947:SF3">
    <property type="entry name" value="SULFOQUINOVOSYL TRANSFERASE SQD2"/>
    <property type="match status" value="1"/>
</dbReference>
<keyword evidence="3" id="KW-0808">Transferase</keyword>
<accession>A0A1B4XGW9</accession>
<dbReference type="InterPro" id="IPR050194">
    <property type="entry name" value="Glycosyltransferase_grp1"/>
</dbReference>
<dbReference type="Pfam" id="PF13439">
    <property type="entry name" value="Glyco_transf_4"/>
    <property type="match status" value="1"/>
</dbReference>
<dbReference type="GO" id="GO:0016757">
    <property type="term" value="F:glycosyltransferase activity"/>
    <property type="evidence" value="ECO:0007669"/>
    <property type="project" value="InterPro"/>
</dbReference>
<evidence type="ECO:0000313" key="4">
    <source>
        <dbReference type="Proteomes" id="UP000243180"/>
    </source>
</evidence>
<dbReference type="Gene3D" id="3.40.50.2000">
    <property type="entry name" value="Glycogen Phosphorylase B"/>
    <property type="match status" value="2"/>
</dbReference>
<dbReference type="SUPFAM" id="SSF53756">
    <property type="entry name" value="UDP-Glycosyltransferase/glycogen phosphorylase"/>
    <property type="match status" value="1"/>
</dbReference>
<evidence type="ECO:0000259" key="1">
    <source>
        <dbReference type="Pfam" id="PF00534"/>
    </source>
</evidence>
<dbReference type="Pfam" id="PF00534">
    <property type="entry name" value="Glycos_transf_1"/>
    <property type="match status" value="1"/>
</dbReference>
<feature type="domain" description="Glycosyl transferase family 1" evidence="1">
    <location>
        <begin position="202"/>
        <end position="370"/>
    </location>
</feature>
<name>A0A1B4XGW9_9GAMM</name>
<reference evidence="3 4" key="1">
    <citation type="submission" date="2015-05" db="EMBL/GenBank/DDBJ databases">
        <title>Complete genome sequence of a sulfur-oxidizing gammaproteobacterium strain HA5.</title>
        <authorList>
            <person name="Miura A."/>
            <person name="Kojima H."/>
            <person name="Fukui M."/>
        </authorList>
    </citation>
    <scope>NUCLEOTIDE SEQUENCE [LARGE SCALE GENOMIC DNA]</scope>
    <source>
        <strain evidence="3 4">HA5</strain>
    </source>
</reference>
<evidence type="ECO:0000313" key="3">
    <source>
        <dbReference type="EMBL" id="BAV34009.1"/>
    </source>
</evidence>
<sequence>MHVLYHHRTQGRGAEGNHIVSVVSALRQLGHQVRVISPGGVDPFSKDTAPVDKASTKVTGISRVWRFVSRHFPNWLFELAEMAYNIPAYFRVSRELRAVRYDLVYERYAFFLVAGAFAAARHGVPFLLEVNEVSGVPERARKQSFMRLCNAFERMLFRRCSRIHAVSSYLADRAREAGASSGQLAVVPNGFDMNRIPATPRREELRRRFGLDGTFVLGFAGWFDDWDRLSNLVEVMARILKVSPDFRLCLIGDGRGRAAAAARAAELGIADKIIFTGAVARAEVYDYLSMLDVGVLPNSNMFGSPMIMFEMMGLGIPLVLPRLPPIEDVHKHGQTALLFEPLNVEECSECVLSLFANVSLRERIAAAAKTRLLEEHSWIRTVEKILDLEPPA</sequence>
<dbReference type="EMBL" id="AP014879">
    <property type="protein sequence ID" value="BAV34009.1"/>
    <property type="molecule type" value="Genomic_DNA"/>
</dbReference>
<organism evidence="3 4">
    <name type="scientific">Sulfuricaulis limicola</name>
    <dbReference type="NCBI Taxonomy" id="1620215"/>
    <lineage>
        <taxon>Bacteria</taxon>
        <taxon>Pseudomonadati</taxon>
        <taxon>Pseudomonadota</taxon>
        <taxon>Gammaproteobacteria</taxon>
        <taxon>Acidiferrobacterales</taxon>
        <taxon>Acidiferrobacteraceae</taxon>
        <taxon>Sulfuricaulis</taxon>
    </lineage>
</organism>
<proteinExistence type="predicted"/>
<keyword evidence="4" id="KW-1185">Reference proteome</keyword>
<dbReference type="InterPro" id="IPR001296">
    <property type="entry name" value="Glyco_trans_1"/>
</dbReference>
<dbReference type="AlphaFoldDB" id="A0A1B4XGW9"/>
<gene>
    <name evidence="3" type="ORF">SCL_1706</name>
</gene>
<evidence type="ECO:0000259" key="2">
    <source>
        <dbReference type="Pfam" id="PF13439"/>
    </source>
</evidence>